<dbReference type="AlphaFoldDB" id="A0A9D4Z201"/>
<evidence type="ECO:0000259" key="2">
    <source>
        <dbReference type="Pfam" id="PF08547"/>
    </source>
</evidence>
<dbReference type="Pfam" id="PF08547">
    <property type="entry name" value="CIA30"/>
    <property type="match status" value="1"/>
</dbReference>
<dbReference type="SUPFAM" id="SSF49785">
    <property type="entry name" value="Galactose-binding domain-like"/>
    <property type="match status" value="1"/>
</dbReference>
<evidence type="ECO:0000259" key="3">
    <source>
        <dbReference type="Pfam" id="PF13460"/>
    </source>
</evidence>
<reference evidence="4" key="2">
    <citation type="submission" date="2020-11" db="EMBL/GenBank/DDBJ databases">
        <authorList>
            <person name="Cecchin M."/>
            <person name="Marcolungo L."/>
            <person name="Rossato M."/>
            <person name="Girolomoni L."/>
            <person name="Cosentino E."/>
            <person name="Cuine S."/>
            <person name="Li-Beisson Y."/>
            <person name="Delledonne M."/>
            <person name="Ballottari M."/>
        </authorList>
    </citation>
    <scope>NUCLEOTIDE SEQUENCE</scope>
    <source>
        <strain evidence="4">211/11P</strain>
        <tissue evidence="4">Whole cell</tissue>
    </source>
</reference>
<feature type="domain" description="NAD(P)-binding" evidence="3">
    <location>
        <begin position="114"/>
        <end position="236"/>
    </location>
</feature>
<feature type="compositionally biased region" description="Basic and acidic residues" evidence="1">
    <location>
        <begin position="579"/>
        <end position="594"/>
    </location>
</feature>
<dbReference type="SUPFAM" id="SSF51735">
    <property type="entry name" value="NAD(P)-binding Rossmann-fold domains"/>
    <property type="match status" value="1"/>
</dbReference>
<feature type="domain" description="NADH:ubiquinone oxidoreductase intermediate-associated protein 30" evidence="2">
    <location>
        <begin position="256"/>
        <end position="417"/>
    </location>
</feature>
<feature type="region of interest" description="Disordered" evidence="1">
    <location>
        <begin position="576"/>
        <end position="600"/>
    </location>
</feature>
<dbReference type="PANTHER" id="PTHR15020">
    <property type="entry name" value="FLAVIN REDUCTASE-RELATED"/>
    <property type="match status" value="1"/>
</dbReference>
<dbReference type="Gene3D" id="3.40.50.720">
    <property type="entry name" value="NAD(P)-binding Rossmann-like Domain"/>
    <property type="match status" value="2"/>
</dbReference>
<evidence type="ECO:0000313" key="4">
    <source>
        <dbReference type="EMBL" id="KAI3438400.1"/>
    </source>
</evidence>
<dbReference type="InterPro" id="IPR013857">
    <property type="entry name" value="NADH-UbQ_OxRdtase-assoc_prot30"/>
</dbReference>
<organism evidence="4 5">
    <name type="scientific">Chlorella vulgaris</name>
    <name type="common">Green alga</name>
    <dbReference type="NCBI Taxonomy" id="3077"/>
    <lineage>
        <taxon>Eukaryota</taxon>
        <taxon>Viridiplantae</taxon>
        <taxon>Chlorophyta</taxon>
        <taxon>core chlorophytes</taxon>
        <taxon>Trebouxiophyceae</taxon>
        <taxon>Chlorellales</taxon>
        <taxon>Chlorellaceae</taxon>
        <taxon>Chlorella clade</taxon>
        <taxon>Chlorella</taxon>
    </lineage>
</organism>
<dbReference type="EMBL" id="SIDB01000001">
    <property type="protein sequence ID" value="KAI3438400.1"/>
    <property type="molecule type" value="Genomic_DNA"/>
</dbReference>
<gene>
    <name evidence="4" type="ORF">D9Q98_000832</name>
</gene>
<keyword evidence="5" id="KW-1185">Reference proteome</keyword>
<dbReference type="OrthoDB" id="426386at2759"/>
<dbReference type="Pfam" id="PF13460">
    <property type="entry name" value="NAD_binding_10"/>
    <property type="match status" value="2"/>
</dbReference>
<evidence type="ECO:0000256" key="1">
    <source>
        <dbReference type="SAM" id="MobiDB-lite"/>
    </source>
</evidence>
<sequence>MAPISLSVVRTTSNLHAACPGRTQLLTKHTQGRTARAARDLIVRAGERQPWDFGRFVSTVTYFNNPAEVIQNVVKSMLGQGSAVEQQESAIITLIAPSQASSAAYKQPVVMVTGATGGVGRRVVALLLSKGARVRALARDGDKARSLLGGLRAAAGGSLELVVADITQRPTLLPEFFRGVRALVSCTAVKVQPKEGDADRSKYFQGIKFYDPMVVGDTPETVELRGMVNLLDAAKEQLGSSDGKVVWAADGSGLATSWGSLDDVVMGGASSSGFFVQHGAGEDGGPAGVFAGNITSANNGGFASVRTRNLDPPLDLQAYAGLELRIKGDGQRYKLIIRCDPGWDSVGHTLSFPTQPGWQTVRLSFSEFLPVFRAKTMRNADPINPQSIYSIQLMLSKFESDGALNNTFREGSFELPVQRISAYLEEPLTPRAVLVSSAGVTRPGRPGINVDEEPPAVRMNEMLGGILDFKLAAEDELRGSGVPFAIVRPVALTEEPGGMPLKFDQGDTMRGKVSREDVAELCVALLDQPAAVNTTFEVGSTVPFSQPWTVDVANPPPPRDWTAVIQGAGLKQRVTGKTVDGRYLGKDPEPERSKQLANKA</sequence>
<dbReference type="InterPro" id="IPR008979">
    <property type="entry name" value="Galactose-bd-like_sf"/>
</dbReference>
<dbReference type="Proteomes" id="UP001055712">
    <property type="component" value="Unassembled WGS sequence"/>
</dbReference>
<dbReference type="InterPro" id="IPR036291">
    <property type="entry name" value="NAD(P)-bd_dom_sf"/>
</dbReference>
<feature type="domain" description="NAD(P)-binding" evidence="3">
    <location>
        <begin position="418"/>
        <end position="529"/>
    </location>
</feature>
<dbReference type="PANTHER" id="PTHR15020:SF50">
    <property type="entry name" value="UPF0659 PROTEIN YMR090W"/>
    <property type="match status" value="1"/>
</dbReference>
<dbReference type="InterPro" id="IPR016040">
    <property type="entry name" value="NAD(P)-bd_dom"/>
</dbReference>
<reference evidence="4" key="1">
    <citation type="journal article" date="2019" name="Plant J.">
        <title>Chlorella vulgaris genome assembly and annotation reveals the molecular basis for metabolic acclimation to high light conditions.</title>
        <authorList>
            <person name="Cecchin M."/>
            <person name="Marcolungo L."/>
            <person name="Rossato M."/>
            <person name="Girolomoni L."/>
            <person name="Cosentino E."/>
            <person name="Cuine S."/>
            <person name="Li-Beisson Y."/>
            <person name="Delledonne M."/>
            <person name="Ballottari M."/>
        </authorList>
    </citation>
    <scope>NUCLEOTIDE SEQUENCE</scope>
    <source>
        <strain evidence="4">211/11P</strain>
    </source>
</reference>
<protein>
    <submittedName>
        <fullName evidence="4">Uncharacterized protein</fullName>
    </submittedName>
</protein>
<evidence type="ECO:0000313" key="5">
    <source>
        <dbReference type="Proteomes" id="UP001055712"/>
    </source>
</evidence>
<proteinExistence type="predicted"/>
<name>A0A9D4Z201_CHLVU</name>
<accession>A0A9D4Z201</accession>
<comment type="caution">
    <text evidence="4">The sequence shown here is derived from an EMBL/GenBank/DDBJ whole genome shotgun (WGS) entry which is preliminary data.</text>
</comment>